<comment type="similarity">
    <text evidence="1">Belongs to the filamin family.</text>
</comment>
<dbReference type="PANTHER" id="PTHR38537:SF8">
    <property type="entry name" value="FILAMIN-A"/>
    <property type="match status" value="1"/>
</dbReference>
<dbReference type="EnsemblMetazoa" id="MESCA004904-RA">
    <property type="protein sequence ID" value="MESCA004904-PA"/>
    <property type="gene ID" value="MESCA004904"/>
</dbReference>
<dbReference type="Pfam" id="PF00630">
    <property type="entry name" value="Filamin"/>
    <property type="match status" value="4"/>
</dbReference>
<dbReference type="FunFam" id="2.60.40.10:FF:000007">
    <property type="entry name" value="Filamin-B isoform C"/>
    <property type="match status" value="1"/>
</dbReference>
<dbReference type="SUPFAM" id="SSF81296">
    <property type="entry name" value="E set domains"/>
    <property type="match status" value="4"/>
</dbReference>
<organism evidence="5 6">
    <name type="scientific">Megaselia scalaris</name>
    <name type="common">Humpbacked fly</name>
    <name type="synonym">Phora scalaris</name>
    <dbReference type="NCBI Taxonomy" id="36166"/>
    <lineage>
        <taxon>Eukaryota</taxon>
        <taxon>Metazoa</taxon>
        <taxon>Ecdysozoa</taxon>
        <taxon>Arthropoda</taxon>
        <taxon>Hexapoda</taxon>
        <taxon>Insecta</taxon>
        <taxon>Pterygota</taxon>
        <taxon>Neoptera</taxon>
        <taxon>Endopterygota</taxon>
        <taxon>Diptera</taxon>
        <taxon>Brachycera</taxon>
        <taxon>Muscomorpha</taxon>
        <taxon>Platypezoidea</taxon>
        <taxon>Phoridae</taxon>
        <taxon>Megaseliini</taxon>
        <taxon>Megaselia</taxon>
    </lineage>
</organism>
<dbReference type="PROSITE" id="PS50194">
    <property type="entry name" value="FILAMIN_REPEAT"/>
    <property type="match status" value="4"/>
</dbReference>
<dbReference type="SMART" id="SM00557">
    <property type="entry name" value="IG_FLMN"/>
    <property type="match status" value="4"/>
</dbReference>
<reference evidence="5" key="2">
    <citation type="submission" date="2015-06" db="UniProtKB">
        <authorList>
            <consortium name="EnsemblMetazoa"/>
        </authorList>
    </citation>
    <scope>IDENTIFICATION</scope>
</reference>
<evidence type="ECO:0000313" key="6">
    <source>
        <dbReference type="Proteomes" id="UP000015102"/>
    </source>
</evidence>
<dbReference type="InterPro" id="IPR044801">
    <property type="entry name" value="Filamin"/>
</dbReference>
<dbReference type="InterPro" id="IPR013783">
    <property type="entry name" value="Ig-like_fold"/>
</dbReference>
<sequence length="436" mass="48245">MMFSWMPEEEEIPEATWEEYSLYYWNKFKMLTMSEYDQNLKASIYFMEKNITSNDKINKLDFIPQNFLTQYFVRTRQAEVKMPSGKVDQPIIEDNRDGTVSIKYDPKEEGVHELVVKYNGEQVQGSPYKFHVDSIASGHVTAYGPGLVHGISGEPSNFTISTKGAGAGGLSLAVEGPSKADINYHDNKDGTVSVTYLPTAPGEYKVSVRFGDKHIKGSPYFAKVTGEGRKRNQISVGSSSEVTLPGQINDADLRTLNAYIQTPSGLEEPCFLKRMPSGNIGISFTPRETGEHQVSVRRQGKHIPNSPFKVVVGEREVGDAKKVKVSGKALQEGKTHTENTFSVDTRNAGYGGLSLSIEGPSKAEIVCNDKDDGTLNISYKPTEPGFYIVNMKFADHHVEGSPFTVKVTGEGSNRQREKIQRQREAVPLTEVGSHAN</sequence>
<feature type="repeat" description="Filamin" evidence="3">
    <location>
        <begin position="315"/>
        <end position="407"/>
    </location>
</feature>
<feature type="repeat" description="Filamin" evidence="3">
    <location>
        <begin position="132"/>
        <end position="224"/>
    </location>
</feature>
<reference evidence="6" key="1">
    <citation type="submission" date="2013-02" db="EMBL/GenBank/DDBJ databases">
        <authorList>
            <person name="Hughes D."/>
        </authorList>
    </citation>
    <scope>NUCLEOTIDE SEQUENCE</scope>
    <source>
        <strain>Durham</strain>
        <strain evidence="6">NC isolate 2 -- Noor lab</strain>
    </source>
</reference>
<dbReference type="AlphaFoldDB" id="T1GMX0"/>
<name>T1GMX0_MEGSC</name>
<feature type="repeat" description="Filamin" evidence="3">
    <location>
        <begin position="77"/>
        <end position="132"/>
    </location>
</feature>
<dbReference type="GO" id="GO:0030036">
    <property type="term" value="P:actin cytoskeleton organization"/>
    <property type="evidence" value="ECO:0007669"/>
    <property type="project" value="InterPro"/>
</dbReference>
<feature type="compositionally biased region" description="Basic and acidic residues" evidence="4">
    <location>
        <begin position="413"/>
        <end position="424"/>
    </location>
</feature>
<proteinExistence type="inferred from homology"/>
<dbReference type="InterPro" id="IPR017868">
    <property type="entry name" value="Filamin/ABP280_repeat-like"/>
</dbReference>
<feature type="repeat" description="Filamin" evidence="3">
    <location>
        <begin position="222"/>
        <end position="312"/>
    </location>
</feature>
<dbReference type="OMA" id="FICGASE"/>
<dbReference type="EMBL" id="CAQQ02393487">
    <property type="status" value="NOT_ANNOTATED_CDS"/>
    <property type="molecule type" value="Genomic_DNA"/>
</dbReference>
<dbReference type="PANTHER" id="PTHR38537">
    <property type="entry name" value="JITTERBUG, ISOFORM N"/>
    <property type="match status" value="1"/>
</dbReference>
<keyword evidence="6" id="KW-1185">Reference proteome</keyword>
<dbReference type="HOGENOM" id="CLU_628967_0_0_1"/>
<evidence type="ECO:0000256" key="2">
    <source>
        <dbReference type="ARBA" id="ARBA00022737"/>
    </source>
</evidence>
<keyword evidence="2" id="KW-0677">Repeat</keyword>
<dbReference type="Gene3D" id="2.60.40.10">
    <property type="entry name" value="Immunoglobulins"/>
    <property type="match status" value="4"/>
</dbReference>
<dbReference type="GO" id="GO:0051015">
    <property type="term" value="F:actin filament binding"/>
    <property type="evidence" value="ECO:0007669"/>
    <property type="project" value="InterPro"/>
</dbReference>
<dbReference type="STRING" id="36166.T1GMX0"/>
<dbReference type="InterPro" id="IPR001298">
    <property type="entry name" value="Filamin/ABP280_rpt"/>
</dbReference>
<dbReference type="FunFam" id="2.60.40.10:FF:000140">
    <property type="entry name" value="FiLamiN (Actin binding protein) homolog"/>
    <property type="match status" value="1"/>
</dbReference>
<protein>
    <submittedName>
        <fullName evidence="5">Uncharacterized protein</fullName>
    </submittedName>
</protein>
<evidence type="ECO:0000256" key="4">
    <source>
        <dbReference type="SAM" id="MobiDB-lite"/>
    </source>
</evidence>
<evidence type="ECO:0000313" key="5">
    <source>
        <dbReference type="EnsemblMetazoa" id="MESCA004904-PA"/>
    </source>
</evidence>
<evidence type="ECO:0000256" key="1">
    <source>
        <dbReference type="ARBA" id="ARBA00009238"/>
    </source>
</evidence>
<dbReference type="InterPro" id="IPR014756">
    <property type="entry name" value="Ig_E-set"/>
</dbReference>
<feature type="region of interest" description="Disordered" evidence="4">
    <location>
        <begin position="406"/>
        <end position="436"/>
    </location>
</feature>
<dbReference type="Proteomes" id="UP000015102">
    <property type="component" value="Unassembled WGS sequence"/>
</dbReference>
<accession>T1GMX0</accession>
<evidence type="ECO:0000256" key="3">
    <source>
        <dbReference type="PROSITE-ProRule" id="PRU00087"/>
    </source>
</evidence>